<protein>
    <submittedName>
        <fullName evidence="1">Uncharacterized protein</fullName>
    </submittedName>
</protein>
<name>A0ABQ9ZWP6_9CRUS</name>
<dbReference type="EMBL" id="JAOYFB010000005">
    <property type="protein sequence ID" value="KAK4017324.1"/>
    <property type="molecule type" value="Genomic_DNA"/>
</dbReference>
<accession>A0ABQ9ZWP6</accession>
<sequence length="68" mass="7534">MLGTEKLTWDKERVDKTHLCLVERNGKAKEGKLEGAQTKDFGIGYCNQPRHSVFKSLSGGDCTTNSFA</sequence>
<gene>
    <name evidence="1" type="ORF">OUZ56_032271</name>
</gene>
<keyword evidence="2" id="KW-1185">Reference proteome</keyword>
<evidence type="ECO:0000313" key="1">
    <source>
        <dbReference type="EMBL" id="KAK4017324.1"/>
    </source>
</evidence>
<proteinExistence type="predicted"/>
<organism evidence="1 2">
    <name type="scientific">Daphnia magna</name>
    <dbReference type="NCBI Taxonomy" id="35525"/>
    <lineage>
        <taxon>Eukaryota</taxon>
        <taxon>Metazoa</taxon>
        <taxon>Ecdysozoa</taxon>
        <taxon>Arthropoda</taxon>
        <taxon>Crustacea</taxon>
        <taxon>Branchiopoda</taxon>
        <taxon>Diplostraca</taxon>
        <taxon>Cladocera</taxon>
        <taxon>Anomopoda</taxon>
        <taxon>Daphniidae</taxon>
        <taxon>Daphnia</taxon>
    </lineage>
</organism>
<dbReference type="Proteomes" id="UP001234178">
    <property type="component" value="Unassembled WGS sequence"/>
</dbReference>
<comment type="caution">
    <text evidence="1">The sequence shown here is derived from an EMBL/GenBank/DDBJ whole genome shotgun (WGS) entry which is preliminary data.</text>
</comment>
<reference evidence="1 2" key="1">
    <citation type="journal article" date="2023" name="Nucleic Acids Res.">
        <title>The hologenome of Daphnia magna reveals possible DNA methylation and microbiome-mediated evolution of the host genome.</title>
        <authorList>
            <person name="Chaturvedi A."/>
            <person name="Li X."/>
            <person name="Dhandapani V."/>
            <person name="Marshall H."/>
            <person name="Kissane S."/>
            <person name="Cuenca-Cambronero M."/>
            <person name="Asole G."/>
            <person name="Calvet F."/>
            <person name="Ruiz-Romero M."/>
            <person name="Marangio P."/>
            <person name="Guigo R."/>
            <person name="Rago D."/>
            <person name="Mirbahai L."/>
            <person name="Eastwood N."/>
            <person name="Colbourne J.K."/>
            <person name="Zhou J."/>
            <person name="Mallon E."/>
            <person name="Orsini L."/>
        </authorList>
    </citation>
    <scope>NUCLEOTIDE SEQUENCE [LARGE SCALE GENOMIC DNA]</scope>
    <source>
        <strain evidence="1">LRV0_1</strain>
    </source>
</reference>
<evidence type="ECO:0000313" key="2">
    <source>
        <dbReference type="Proteomes" id="UP001234178"/>
    </source>
</evidence>